<dbReference type="GO" id="GO:0008236">
    <property type="term" value="F:serine-type peptidase activity"/>
    <property type="evidence" value="ECO:0007669"/>
    <property type="project" value="UniProtKB-KW"/>
</dbReference>
<comment type="caution">
    <text evidence="10">The sequence shown here is derived from an EMBL/GenBank/DDBJ whole genome shotgun (WGS) entry which is preliminary data.</text>
</comment>
<dbReference type="CDD" id="cd00190">
    <property type="entry name" value="Tryp_SPc"/>
    <property type="match status" value="1"/>
</dbReference>
<evidence type="ECO:0000256" key="2">
    <source>
        <dbReference type="ARBA" id="ARBA00007664"/>
    </source>
</evidence>
<evidence type="ECO:0000256" key="7">
    <source>
        <dbReference type="RuleBase" id="RU363034"/>
    </source>
</evidence>
<protein>
    <recommendedName>
        <fullName evidence="9">Peptidase S1 domain-containing protein</fullName>
    </recommendedName>
</protein>
<dbReference type="InterPro" id="IPR018114">
    <property type="entry name" value="TRYPSIN_HIS"/>
</dbReference>
<evidence type="ECO:0000256" key="4">
    <source>
        <dbReference type="ARBA" id="ARBA00022801"/>
    </source>
</evidence>
<reference evidence="10 11" key="1">
    <citation type="submission" date="2024-05" db="EMBL/GenBank/DDBJ databases">
        <title>Genetic variation in Jamaican populations of the coffee berry borer (Hypothenemus hampei).</title>
        <authorList>
            <person name="Errbii M."/>
            <person name="Myrie A."/>
        </authorList>
    </citation>
    <scope>NUCLEOTIDE SEQUENCE [LARGE SCALE GENOMIC DNA]</scope>
    <source>
        <strain evidence="10">JA-Hopewell-2020-01-JO</strain>
        <tissue evidence="10">Whole body</tissue>
    </source>
</reference>
<dbReference type="InterPro" id="IPR050430">
    <property type="entry name" value="Peptidase_S1"/>
</dbReference>
<proteinExistence type="inferred from homology"/>
<feature type="chain" id="PRO_5044759503" description="Peptidase S1 domain-containing protein" evidence="8">
    <location>
        <begin position="21"/>
        <end position="268"/>
    </location>
</feature>
<dbReference type="PANTHER" id="PTHR24276:SF98">
    <property type="entry name" value="FI18310P1-RELATED"/>
    <property type="match status" value="1"/>
</dbReference>
<evidence type="ECO:0000259" key="9">
    <source>
        <dbReference type="PROSITE" id="PS50240"/>
    </source>
</evidence>
<dbReference type="PROSITE" id="PS50240">
    <property type="entry name" value="TRYPSIN_DOM"/>
    <property type="match status" value="1"/>
</dbReference>
<dbReference type="AlphaFoldDB" id="A0ABD1ELZ6"/>
<gene>
    <name evidence="10" type="ORF">ABEB36_010474</name>
</gene>
<dbReference type="GO" id="GO:0006508">
    <property type="term" value="P:proteolysis"/>
    <property type="evidence" value="ECO:0007669"/>
    <property type="project" value="UniProtKB-KW"/>
</dbReference>
<evidence type="ECO:0000256" key="6">
    <source>
        <dbReference type="ARBA" id="ARBA00023157"/>
    </source>
</evidence>
<dbReference type="SMART" id="SM00020">
    <property type="entry name" value="Tryp_SPc"/>
    <property type="match status" value="1"/>
</dbReference>
<keyword evidence="5 7" id="KW-0720">Serine protease</keyword>
<feature type="signal peptide" evidence="8">
    <location>
        <begin position="1"/>
        <end position="20"/>
    </location>
</feature>
<sequence length="268" mass="29844">MQQFPLIVVLSITIPTNLFAAKITELQIINGENATDGEFPYMVEIRNFYKCFVCGGTIIAPNWILTAGHCIDEDSLGQSGNYTIVYGTNQLHTCLSPDNDSYTVPVKTQYRHPNFEFIREIPSNDLGLLELERNISLYELAQPVKLTEENEDVLENISGNITGWGLTDSGILIAESLQKIRLPVISNSDCLAKIDVSFPRVYNETQCFCTDEENNGQCNGDSGGPFVSNGVQYGVISWSLKPCGKYPGVFVRIALPEYRQWIKNITGI</sequence>
<dbReference type="PROSITE" id="PS00134">
    <property type="entry name" value="TRYPSIN_HIS"/>
    <property type="match status" value="1"/>
</dbReference>
<accession>A0ABD1ELZ6</accession>
<dbReference type="EMBL" id="JBDJPC010000007">
    <property type="protein sequence ID" value="KAL1494978.1"/>
    <property type="molecule type" value="Genomic_DNA"/>
</dbReference>
<dbReference type="Proteomes" id="UP001566132">
    <property type="component" value="Unassembled WGS sequence"/>
</dbReference>
<dbReference type="PRINTS" id="PR00722">
    <property type="entry name" value="CHYMOTRYPSIN"/>
</dbReference>
<dbReference type="InterPro" id="IPR033116">
    <property type="entry name" value="TRYPSIN_SER"/>
</dbReference>
<evidence type="ECO:0000313" key="10">
    <source>
        <dbReference type="EMBL" id="KAL1494978.1"/>
    </source>
</evidence>
<feature type="domain" description="Peptidase S1" evidence="9">
    <location>
        <begin position="28"/>
        <end position="267"/>
    </location>
</feature>
<keyword evidence="3 7" id="KW-0645">Protease</keyword>
<evidence type="ECO:0000256" key="3">
    <source>
        <dbReference type="ARBA" id="ARBA00022670"/>
    </source>
</evidence>
<dbReference type="Pfam" id="PF00089">
    <property type="entry name" value="Trypsin"/>
    <property type="match status" value="1"/>
</dbReference>
<dbReference type="SUPFAM" id="SSF50494">
    <property type="entry name" value="Trypsin-like serine proteases"/>
    <property type="match status" value="1"/>
</dbReference>
<comment type="similarity">
    <text evidence="2">Belongs to the peptidase S1 family.</text>
</comment>
<keyword evidence="6" id="KW-1015">Disulfide bond</keyword>
<comment type="subcellular location">
    <subcellularLocation>
        <location evidence="1">Secreted</location>
        <location evidence="1">Extracellular space</location>
    </subcellularLocation>
</comment>
<organism evidence="10 11">
    <name type="scientific">Hypothenemus hampei</name>
    <name type="common">Coffee berry borer</name>
    <dbReference type="NCBI Taxonomy" id="57062"/>
    <lineage>
        <taxon>Eukaryota</taxon>
        <taxon>Metazoa</taxon>
        <taxon>Ecdysozoa</taxon>
        <taxon>Arthropoda</taxon>
        <taxon>Hexapoda</taxon>
        <taxon>Insecta</taxon>
        <taxon>Pterygota</taxon>
        <taxon>Neoptera</taxon>
        <taxon>Endopterygota</taxon>
        <taxon>Coleoptera</taxon>
        <taxon>Polyphaga</taxon>
        <taxon>Cucujiformia</taxon>
        <taxon>Curculionidae</taxon>
        <taxon>Scolytinae</taxon>
        <taxon>Hypothenemus</taxon>
    </lineage>
</organism>
<evidence type="ECO:0000313" key="11">
    <source>
        <dbReference type="Proteomes" id="UP001566132"/>
    </source>
</evidence>
<dbReference type="InterPro" id="IPR001254">
    <property type="entry name" value="Trypsin_dom"/>
</dbReference>
<evidence type="ECO:0000256" key="1">
    <source>
        <dbReference type="ARBA" id="ARBA00004239"/>
    </source>
</evidence>
<keyword evidence="4 7" id="KW-0378">Hydrolase</keyword>
<dbReference type="PANTHER" id="PTHR24276">
    <property type="entry name" value="POLYSERASE-RELATED"/>
    <property type="match status" value="1"/>
</dbReference>
<name>A0ABD1ELZ6_HYPHA</name>
<keyword evidence="11" id="KW-1185">Reference proteome</keyword>
<dbReference type="FunFam" id="2.40.10.10:FF:000068">
    <property type="entry name" value="transmembrane protease serine 2"/>
    <property type="match status" value="1"/>
</dbReference>
<dbReference type="InterPro" id="IPR001314">
    <property type="entry name" value="Peptidase_S1A"/>
</dbReference>
<dbReference type="FunFam" id="2.40.10.10:FF:000036">
    <property type="entry name" value="Trypsin beta"/>
    <property type="match status" value="1"/>
</dbReference>
<evidence type="ECO:0000256" key="8">
    <source>
        <dbReference type="SAM" id="SignalP"/>
    </source>
</evidence>
<dbReference type="InterPro" id="IPR043504">
    <property type="entry name" value="Peptidase_S1_PA_chymotrypsin"/>
</dbReference>
<keyword evidence="8" id="KW-0732">Signal</keyword>
<dbReference type="PROSITE" id="PS00135">
    <property type="entry name" value="TRYPSIN_SER"/>
    <property type="match status" value="1"/>
</dbReference>
<dbReference type="InterPro" id="IPR009003">
    <property type="entry name" value="Peptidase_S1_PA"/>
</dbReference>
<dbReference type="Gene3D" id="2.40.10.10">
    <property type="entry name" value="Trypsin-like serine proteases"/>
    <property type="match status" value="1"/>
</dbReference>
<evidence type="ECO:0000256" key="5">
    <source>
        <dbReference type="ARBA" id="ARBA00022825"/>
    </source>
</evidence>
<dbReference type="GO" id="GO:0005576">
    <property type="term" value="C:extracellular region"/>
    <property type="evidence" value="ECO:0007669"/>
    <property type="project" value="UniProtKB-SubCell"/>
</dbReference>